<dbReference type="AlphaFoldDB" id="A0A6V7PNH1"/>
<feature type="compositionally biased region" description="Basic and acidic residues" evidence="2">
    <location>
        <begin position="74"/>
        <end position="86"/>
    </location>
</feature>
<feature type="compositionally biased region" description="Polar residues" evidence="2">
    <location>
        <begin position="43"/>
        <end position="52"/>
    </location>
</feature>
<organism evidence="4">
    <name type="scientific">Ananas comosus var. bracteatus</name>
    <name type="common">red pineapple</name>
    <dbReference type="NCBI Taxonomy" id="296719"/>
    <lineage>
        <taxon>Eukaryota</taxon>
        <taxon>Viridiplantae</taxon>
        <taxon>Streptophyta</taxon>
        <taxon>Embryophyta</taxon>
        <taxon>Tracheophyta</taxon>
        <taxon>Spermatophyta</taxon>
        <taxon>Magnoliopsida</taxon>
        <taxon>Liliopsida</taxon>
        <taxon>Poales</taxon>
        <taxon>Bromeliaceae</taxon>
        <taxon>Bromelioideae</taxon>
        <taxon>Ananas</taxon>
    </lineage>
</organism>
<evidence type="ECO:0000256" key="1">
    <source>
        <dbReference type="PROSITE-ProRule" id="PRU00047"/>
    </source>
</evidence>
<feature type="domain" description="CCHC-type" evidence="3">
    <location>
        <begin position="306"/>
        <end position="320"/>
    </location>
</feature>
<feature type="region of interest" description="Disordered" evidence="2">
    <location>
        <begin position="27"/>
        <end position="86"/>
    </location>
</feature>
<accession>A0A6V7PNH1</accession>
<sequence>MSPIPASPPPPPPPILLEERSIMKAAPTTACKTQIPKRPIISLSLSRNPSNTKKAHQTEEEEEEEEEEGEEVSEDGRKDLFRDERQRIQISAGNSVGEGFSFHPSLLAKGTGSRGIQGPSTSLAPLSHTASNKKIGVNEGRKIPIALTLSDSDKKNGVKDGRKEKEVIEGRKKKGVIEGNYPGKPCSVVGAASNKKVTWADEEGLALTQEALAHLEDPSPTTRATDTSTNNFRRRSDTGSGTSGINKTYKEALLTPISTPLRDLRRPQRVNSFPSFKSPHKSFFTGKCFRCLGLNHWASRCREPLRCARCYKTGHVAKSCMDRLPMAVYREMRARPSYLSAFVPLTDDFFTRQNRCRNAILVDVLPPKNLGHFPQETLANRLASRFGGFPSDFHVAKFSQRDYVIFLPEWVPAAQLVRREILSLDNLRLQCFPWNPYFGLRRASLTYNVWIRLVSLSYECWSARTVAALVGGFGRFIRADDFSSRMVDLTGYRCLISVNFLSDIPENLEITVGDYSLSVLIQLERWGRREVVDPGIPPNKRTDQHDPRHTDHEAPRARLVRSEADIRPLVVRLTPTHLGIRLKSGTGGGKSSSPTLLCGESSHPLRSTP</sequence>
<evidence type="ECO:0000313" key="4">
    <source>
        <dbReference type="EMBL" id="CAD1832399.1"/>
    </source>
</evidence>
<protein>
    <recommendedName>
        <fullName evidence="3">CCHC-type domain-containing protein</fullName>
    </recommendedName>
</protein>
<dbReference type="SUPFAM" id="SSF57756">
    <property type="entry name" value="Retrovirus zinc finger-like domains"/>
    <property type="match status" value="1"/>
</dbReference>
<feature type="region of interest" description="Disordered" evidence="2">
    <location>
        <begin position="532"/>
        <end position="558"/>
    </location>
</feature>
<name>A0A6V7PNH1_ANACO</name>
<proteinExistence type="predicted"/>
<gene>
    <name evidence="4" type="ORF">CB5_LOCUS15610</name>
</gene>
<feature type="compositionally biased region" description="Polar residues" evidence="2">
    <location>
        <begin position="219"/>
        <end position="231"/>
    </location>
</feature>
<feature type="compositionally biased region" description="Acidic residues" evidence="2">
    <location>
        <begin position="59"/>
        <end position="73"/>
    </location>
</feature>
<dbReference type="PROSITE" id="PS50158">
    <property type="entry name" value="ZF_CCHC"/>
    <property type="match status" value="1"/>
</dbReference>
<keyword evidence="1" id="KW-0479">Metal-binding</keyword>
<dbReference type="InterPro" id="IPR001878">
    <property type="entry name" value="Znf_CCHC"/>
</dbReference>
<dbReference type="SMART" id="SM00343">
    <property type="entry name" value="ZnF_C2HC"/>
    <property type="match status" value="2"/>
</dbReference>
<dbReference type="EMBL" id="LR862150">
    <property type="protein sequence ID" value="CAD1832399.1"/>
    <property type="molecule type" value="Genomic_DNA"/>
</dbReference>
<dbReference type="GO" id="GO:0008270">
    <property type="term" value="F:zinc ion binding"/>
    <property type="evidence" value="ECO:0007669"/>
    <property type="project" value="UniProtKB-KW"/>
</dbReference>
<feature type="region of interest" description="Disordered" evidence="2">
    <location>
        <begin position="217"/>
        <end position="245"/>
    </location>
</feature>
<evidence type="ECO:0000259" key="3">
    <source>
        <dbReference type="PROSITE" id="PS50158"/>
    </source>
</evidence>
<dbReference type="InterPro" id="IPR036875">
    <property type="entry name" value="Znf_CCHC_sf"/>
</dbReference>
<feature type="compositionally biased region" description="Basic and acidic residues" evidence="2">
    <location>
        <begin position="540"/>
        <end position="558"/>
    </location>
</feature>
<dbReference type="GO" id="GO:0003676">
    <property type="term" value="F:nucleic acid binding"/>
    <property type="evidence" value="ECO:0007669"/>
    <property type="project" value="InterPro"/>
</dbReference>
<feature type="region of interest" description="Disordered" evidence="2">
    <location>
        <begin position="581"/>
        <end position="609"/>
    </location>
</feature>
<dbReference type="Gene3D" id="4.10.60.10">
    <property type="entry name" value="Zinc finger, CCHC-type"/>
    <property type="match status" value="1"/>
</dbReference>
<keyword evidence="1" id="KW-0862">Zinc</keyword>
<reference evidence="4" key="1">
    <citation type="submission" date="2020-07" db="EMBL/GenBank/DDBJ databases">
        <authorList>
            <person name="Lin J."/>
        </authorList>
    </citation>
    <scope>NUCLEOTIDE SEQUENCE</scope>
</reference>
<evidence type="ECO:0000256" key="2">
    <source>
        <dbReference type="SAM" id="MobiDB-lite"/>
    </source>
</evidence>
<keyword evidence="1" id="KW-0863">Zinc-finger</keyword>